<name>A0A7X0MA47_9ACTN</name>
<proteinExistence type="predicted"/>
<dbReference type="InterPro" id="IPR013096">
    <property type="entry name" value="Cupin_2"/>
</dbReference>
<dbReference type="AlphaFoldDB" id="A0A7X0MA47"/>
<dbReference type="RefSeq" id="WP_184985071.1">
    <property type="nucleotide sequence ID" value="NZ_BAAALO010000081.1"/>
</dbReference>
<dbReference type="SUPFAM" id="SSF51182">
    <property type="entry name" value="RmlC-like cupins"/>
    <property type="match status" value="1"/>
</dbReference>
<comment type="caution">
    <text evidence="2">The sequence shown here is derived from an EMBL/GenBank/DDBJ whole genome shotgun (WGS) entry which is preliminary data.</text>
</comment>
<dbReference type="Proteomes" id="UP000555564">
    <property type="component" value="Unassembled WGS sequence"/>
</dbReference>
<dbReference type="GO" id="GO:0051213">
    <property type="term" value="F:dioxygenase activity"/>
    <property type="evidence" value="ECO:0007669"/>
    <property type="project" value="UniProtKB-KW"/>
</dbReference>
<dbReference type="InterPro" id="IPR014710">
    <property type="entry name" value="RmlC-like_jellyroll"/>
</dbReference>
<evidence type="ECO:0000313" key="3">
    <source>
        <dbReference type="Proteomes" id="UP000555564"/>
    </source>
</evidence>
<dbReference type="EMBL" id="JACHIU010000001">
    <property type="protein sequence ID" value="MBB6475611.1"/>
    <property type="molecule type" value="Genomic_DNA"/>
</dbReference>
<keyword evidence="3" id="KW-1185">Reference proteome</keyword>
<dbReference type="CDD" id="cd02230">
    <property type="entry name" value="cupin_HP0902-like"/>
    <property type="match status" value="1"/>
</dbReference>
<keyword evidence="2" id="KW-0223">Dioxygenase</keyword>
<reference evidence="2 3" key="1">
    <citation type="submission" date="2020-08" db="EMBL/GenBank/DDBJ databases">
        <title>Sequencing the genomes of 1000 actinobacteria strains.</title>
        <authorList>
            <person name="Klenk H.-P."/>
        </authorList>
    </citation>
    <scope>NUCLEOTIDE SEQUENCE [LARGE SCALE GENOMIC DNA]</scope>
    <source>
        <strain evidence="2 3">DSM 44936</strain>
    </source>
</reference>
<accession>A0A7X0MA47</accession>
<feature type="domain" description="Cupin type-2" evidence="1">
    <location>
        <begin position="47"/>
        <end position="101"/>
    </location>
</feature>
<keyword evidence="2" id="KW-0560">Oxidoreductase</keyword>
<dbReference type="Pfam" id="PF07883">
    <property type="entry name" value="Cupin_2"/>
    <property type="match status" value="1"/>
</dbReference>
<evidence type="ECO:0000259" key="1">
    <source>
        <dbReference type="Pfam" id="PF07883"/>
    </source>
</evidence>
<dbReference type="PANTHER" id="PTHR37694:SF1">
    <property type="entry name" value="SLR8022 PROTEIN"/>
    <property type="match status" value="1"/>
</dbReference>
<gene>
    <name evidence="2" type="ORF">BJ992_005042</name>
</gene>
<protein>
    <submittedName>
        <fullName evidence="2">Quercetin dioxygenase-like cupin family protein</fullName>
    </submittedName>
</protein>
<sequence length="110" mass="11683">MHKFSLVAVSREQLARAERSTGGQAADTVVGGHERVLRQTVIGLTAGSAQADHESNGEATVYVLSGRVRVVAGEVSWDALAGDLVIVPQERHRVEAVEDSSILLTVALPR</sequence>
<organism evidence="2 3">
    <name type="scientific">Sphaerisporangium rubeum</name>
    <dbReference type="NCBI Taxonomy" id="321317"/>
    <lineage>
        <taxon>Bacteria</taxon>
        <taxon>Bacillati</taxon>
        <taxon>Actinomycetota</taxon>
        <taxon>Actinomycetes</taxon>
        <taxon>Streptosporangiales</taxon>
        <taxon>Streptosporangiaceae</taxon>
        <taxon>Sphaerisporangium</taxon>
    </lineage>
</organism>
<dbReference type="InterPro" id="IPR011051">
    <property type="entry name" value="RmlC_Cupin_sf"/>
</dbReference>
<dbReference type="Gene3D" id="2.60.120.10">
    <property type="entry name" value="Jelly Rolls"/>
    <property type="match status" value="1"/>
</dbReference>
<dbReference type="PANTHER" id="PTHR37694">
    <property type="entry name" value="SLR8022 PROTEIN"/>
    <property type="match status" value="1"/>
</dbReference>
<evidence type="ECO:0000313" key="2">
    <source>
        <dbReference type="EMBL" id="MBB6475611.1"/>
    </source>
</evidence>